<dbReference type="EMBL" id="CAEZUN010000022">
    <property type="protein sequence ID" value="CAB4595055.1"/>
    <property type="molecule type" value="Genomic_DNA"/>
</dbReference>
<dbReference type="EMBL" id="CAEZSE010000180">
    <property type="protein sequence ID" value="CAB4542127.1"/>
    <property type="molecule type" value="Genomic_DNA"/>
</dbReference>
<evidence type="ECO:0000256" key="1">
    <source>
        <dbReference type="SAM" id="MobiDB-lite"/>
    </source>
</evidence>
<feature type="region of interest" description="Disordered" evidence="1">
    <location>
        <begin position="1"/>
        <end position="23"/>
    </location>
</feature>
<feature type="transmembrane region" description="Helical" evidence="2">
    <location>
        <begin position="31"/>
        <end position="51"/>
    </location>
</feature>
<organism evidence="3">
    <name type="scientific">freshwater metagenome</name>
    <dbReference type="NCBI Taxonomy" id="449393"/>
    <lineage>
        <taxon>unclassified sequences</taxon>
        <taxon>metagenomes</taxon>
        <taxon>ecological metagenomes</taxon>
    </lineage>
</organism>
<accession>A0A6J6BTW7</accession>
<keyword evidence="2" id="KW-0472">Membrane</keyword>
<keyword evidence="2" id="KW-0812">Transmembrane</keyword>
<protein>
    <submittedName>
        <fullName evidence="3">Unannotated protein</fullName>
    </submittedName>
</protein>
<sequence length="157" mass="17445">MSQRNSQSAPRPRPLGADPSARVSRDSRRRFAIVPLGTLFIGAVLVALSFLPLRTWNKQRTLVAQRTAQLAAYEDINASLQEEVDNLKTPDGAKEAVRSQLGYLSPSEKRVPLLDSPSASIKLPDRWPYSLVNNILKIKTEEANLNKSIEILDTLQP</sequence>
<proteinExistence type="predicted"/>
<dbReference type="Pfam" id="PF04977">
    <property type="entry name" value="DivIC"/>
    <property type="match status" value="1"/>
</dbReference>
<keyword evidence="2" id="KW-1133">Transmembrane helix</keyword>
<dbReference type="AlphaFoldDB" id="A0A6J6BTW7"/>
<evidence type="ECO:0000313" key="4">
    <source>
        <dbReference type="EMBL" id="CAB4595055.1"/>
    </source>
</evidence>
<reference evidence="3" key="1">
    <citation type="submission" date="2020-05" db="EMBL/GenBank/DDBJ databases">
        <authorList>
            <person name="Chiriac C."/>
            <person name="Salcher M."/>
            <person name="Ghai R."/>
            <person name="Kavagutti S V."/>
        </authorList>
    </citation>
    <scope>NUCLEOTIDE SEQUENCE</scope>
</reference>
<evidence type="ECO:0000313" key="3">
    <source>
        <dbReference type="EMBL" id="CAB4542127.1"/>
    </source>
</evidence>
<gene>
    <name evidence="3" type="ORF">UFOPK1353_00991</name>
    <name evidence="4" type="ORF">UFOPK1826_00282</name>
</gene>
<name>A0A6J6BTW7_9ZZZZ</name>
<dbReference type="InterPro" id="IPR007060">
    <property type="entry name" value="FtsL/DivIC"/>
</dbReference>
<evidence type="ECO:0000256" key="2">
    <source>
        <dbReference type="SAM" id="Phobius"/>
    </source>
</evidence>